<name>A0ABW4LR74_9BACI</name>
<evidence type="ECO:0000259" key="2">
    <source>
        <dbReference type="Pfam" id="PF13490"/>
    </source>
</evidence>
<organism evidence="3 4">
    <name type="scientific">Bacillus salitolerans</name>
    <dbReference type="NCBI Taxonomy" id="1437434"/>
    <lineage>
        <taxon>Bacteria</taxon>
        <taxon>Bacillati</taxon>
        <taxon>Bacillota</taxon>
        <taxon>Bacilli</taxon>
        <taxon>Bacillales</taxon>
        <taxon>Bacillaceae</taxon>
        <taxon>Bacillus</taxon>
    </lineage>
</organism>
<dbReference type="EMBL" id="JBHUEM010000021">
    <property type="protein sequence ID" value="MFD1737587.1"/>
    <property type="molecule type" value="Genomic_DNA"/>
</dbReference>
<dbReference type="Proteomes" id="UP001597214">
    <property type="component" value="Unassembled WGS sequence"/>
</dbReference>
<dbReference type="InterPro" id="IPR027383">
    <property type="entry name" value="Znf_put"/>
</dbReference>
<keyword evidence="1" id="KW-0472">Membrane</keyword>
<evidence type="ECO:0000256" key="1">
    <source>
        <dbReference type="SAM" id="Phobius"/>
    </source>
</evidence>
<dbReference type="Pfam" id="PF13490">
    <property type="entry name" value="zf-HC2"/>
    <property type="match status" value="1"/>
</dbReference>
<comment type="caution">
    <text evidence="3">The sequence shown here is derived from an EMBL/GenBank/DDBJ whole genome shotgun (WGS) entry which is preliminary data.</text>
</comment>
<evidence type="ECO:0000313" key="3">
    <source>
        <dbReference type="EMBL" id="MFD1737587.1"/>
    </source>
</evidence>
<accession>A0ABW4LR74</accession>
<keyword evidence="1" id="KW-1133">Transmembrane helix</keyword>
<keyword evidence="1" id="KW-0812">Transmembrane</keyword>
<feature type="domain" description="Putative zinc-finger" evidence="2">
    <location>
        <begin position="7"/>
        <end position="38"/>
    </location>
</feature>
<evidence type="ECO:0000313" key="4">
    <source>
        <dbReference type="Proteomes" id="UP001597214"/>
    </source>
</evidence>
<protein>
    <submittedName>
        <fullName evidence="3">Zf-HC2 domain-containing protein</fullName>
    </submittedName>
</protein>
<reference evidence="4" key="1">
    <citation type="journal article" date="2019" name="Int. J. Syst. Evol. Microbiol.">
        <title>The Global Catalogue of Microorganisms (GCM) 10K type strain sequencing project: providing services to taxonomists for standard genome sequencing and annotation.</title>
        <authorList>
            <consortium name="The Broad Institute Genomics Platform"/>
            <consortium name="The Broad Institute Genome Sequencing Center for Infectious Disease"/>
            <person name="Wu L."/>
            <person name="Ma J."/>
        </authorList>
    </citation>
    <scope>NUCLEOTIDE SEQUENCE [LARGE SCALE GENOMIC DNA]</scope>
    <source>
        <strain evidence="4">CCUG 49339</strain>
    </source>
</reference>
<keyword evidence="4" id="KW-1185">Reference proteome</keyword>
<sequence length="212" mass="24098">MSCNSKYIELMHDYLDEDISTEAEKELRDHLYICSECQQHFHELKKAIALVQSTSHIQAPPDFTAKVMARLPEEKKVVRVKRWMRFHPLVTAAAVFMVLMMGSVFSIWSEDQKLAVSKQANIRIEDNTVIVPEGKVIEGDLVVRNGDIKIEGEVRGNVTVINGNQYLASAGNVTGEIKEIDQMFEWIWFHMKEAVKDTISFISGSPEEKPST</sequence>
<proteinExistence type="predicted"/>
<gene>
    <name evidence="3" type="ORF">ACFSCX_13625</name>
</gene>
<feature type="transmembrane region" description="Helical" evidence="1">
    <location>
        <begin position="89"/>
        <end position="108"/>
    </location>
</feature>
<dbReference type="RefSeq" id="WP_377928807.1">
    <property type="nucleotide sequence ID" value="NZ_JBHUEM010000021.1"/>
</dbReference>